<dbReference type="SMART" id="SM00952">
    <property type="entry name" value="RAP"/>
    <property type="match status" value="1"/>
</dbReference>
<dbReference type="Proteomes" id="UP000649617">
    <property type="component" value="Unassembled WGS sequence"/>
</dbReference>
<dbReference type="EMBL" id="CAJNIZ010043113">
    <property type="protein sequence ID" value="CAE7650223.1"/>
    <property type="molecule type" value="Genomic_DNA"/>
</dbReference>
<feature type="non-terminal residue" evidence="2">
    <location>
        <position position="317"/>
    </location>
</feature>
<dbReference type="GO" id="GO:0005759">
    <property type="term" value="C:mitochondrial matrix"/>
    <property type="evidence" value="ECO:0007669"/>
    <property type="project" value="TreeGrafter"/>
</dbReference>
<dbReference type="GO" id="GO:0035770">
    <property type="term" value="C:ribonucleoprotein granule"/>
    <property type="evidence" value="ECO:0007669"/>
    <property type="project" value="TreeGrafter"/>
</dbReference>
<dbReference type="GO" id="GO:0044528">
    <property type="term" value="P:regulation of mitochondrial mRNA stability"/>
    <property type="evidence" value="ECO:0007669"/>
    <property type="project" value="TreeGrafter"/>
</dbReference>
<accession>A0A812VYS7</accession>
<comment type="caution">
    <text evidence="2">The sequence shown here is derived from an EMBL/GenBank/DDBJ whole genome shotgun (WGS) entry which is preliminary data.</text>
</comment>
<dbReference type="GO" id="GO:0003723">
    <property type="term" value="F:RNA binding"/>
    <property type="evidence" value="ECO:0007669"/>
    <property type="project" value="TreeGrafter"/>
</dbReference>
<evidence type="ECO:0000313" key="2">
    <source>
        <dbReference type="EMBL" id="CAE7650223.1"/>
    </source>
</evidence>
<name>A0A812VYS7_SYMPI</name>
<keyword evidence="3" id="KW-1185">Reference proteome</keyword>
<dbReference type="InterPro" id="IPR013584">
    <property type="entry name" value="RAP"/>
</dbReference>
<organism evidence="2 3">
    <name type="scientific">Symbiodinium pilosum</name>
    <name type="common">Dinoflagellate</name>
    <dbReference type="NCBI Taxonomy" id="2952"/>
    <lineage>
        <taxon>Eukaryota</taxon>
        <taxon>Sar</taxon>
        <taxon>Alveolata</taxon>
        <taxon>Dinophyceae</taxon>
        <taxon>Suessiales</taxon>
        <taxon>Symbiodiniaceae</taxon>
        <taxon>Symbiodinium</taxon>
    </lineage>
</organism>
<protein>
    <submittedName>
        <fullName evidence="2">RAP protein</fullName>
    </submittedName>
</protein>
<reference evidence="2" key="1">
    <citation type="submission" date="2021-02" db="EMBL/GenBank/DDBJ databases">
        <authorList>
            <person name="Dougan E. K."/>
            <person name="Rhodes N."/>
            <person name="Thang M."/>
            <person name="Chan C."/>
        </authorList>
    </citation>
    <scope>NUCLEOTIDE SEQUENCE</scope>
</reference>
<dbReference type="PANTHER" id="PTHR21228:SF40">
    <property type="entry name" value="LD45607P"/>
    <property type="match status" value="1"/>
</dbReference>
<feature type="non-terminal residue" evidence="2">
    <location>
        <position position="1"/>
    </location>
</feature>
<proteinExistence type="predicted"/>
<evidence type="ECO:0000313" key="3">
    <source>
        <dbReference type="Proteomes" id="UP000649617"/>
    </source>
</evidence>
<feature type="domain" description="RAP" evidence="1">
    <location>
        <begin position="252"/>
        <end position="317"/>
    </location>
</feature>
<evidence type="ECO:0000259" key="1">
    <source>
        <dbReference type="PROSITE" id="PS51286"/>
    </source>
</evidence>
<dbReference type="PANTHER" id="PTHR21228">
    <property type="entry name" value="FAST LEU-RICH DOMAIN-CONTAINING"/>
    <property type="match status" value="1"/>
</dbReference>
<dbReference type="PROSITE" id="PS51286">
    <property type="entry name" value="RAP"/>
    <property type="match status" value="1"/>
</dbReference>
<dbReference type="Pfam" id="PF08373">
    <property type="entry name" value="RAP"/>
    <property type="match status" value="1"/>
</dbReference>
<dbReference type="AlphaFoldDB" id="A0A812VYS7"/>
<sequence length="317" mass="34708">DMESIAAAATPKIQEFDAQGLSNLCWALGCSKVAHRSLYKEVGPMVVSRGCRSYSAQQVANICWSYASVALLHRPLFEDAARFATLSPGDFRAEEISALVWSMAMLGLPSAGLVSSAKALVGASAREAANLAWAAAVMGEHHEDLLSEAAKLLEAEGEAAQDLHLGQWYLAYLAYAQEAKSSGGAAFSEPWLHRSRKAATRRATTQRAGSSRLHSSVSEEVRRVCGPNELVIDELLVEQCIAVDIALPKLRLVIEVDGPVHFACDVESEVLSLLGPSQLKRRLLSRLGWQVLSVDWRDWDVLDRPGRRRLLEHLLQR</sequence>
<dbReference type="OrthoDB" id="2019031at2759"/>
<dbReference type="InterPro" id="IPR050870">
    <property type="entry name" value="FAST_kinase"/>
</dbReference>
<gene>
    <name evidence="2" type="primary">RAP</name>
    <name evidence="2" type="ORF">SPIL2461_LOCUS17349</name>
</gene>
<dbReference type="GO" id="GO:0000963">
    <property type="term" value="P:mitochondrial RNA processing"/>
    <property type="evidence" value="ECO:0007669"/>
    <property type="project" value="TreeGrafter"/>
</dbReference>